<dbReference type="AlphaFoldDB" id="A0A0J9Y058"/>
<dbReference type="WormBase" id="Bm13293">
    <property type="protein sequence ID" value="BM43741"/>
    <property type="gene ID" value="WBGene00233554"/>
</dbReference>
<evidence type="ECO:0000313" key="3">
    <source>
        <dbReference type="WormBase" id="Bm13293"/>
    </source>
</evidence>
<organism evidence="2">
    <name type="scientific">Brugia malayi</name>
    <name type="common">Filarial nematode worm</name>
    <dbReference type="NCBI Taxonomy" id="6279"/>
    <lineage>
        <taxon>Eukaryota</taxon>
        <taxon>Metazoa</taxon>
        <taxon>Ecdysozoa</taxon>
        <taxon>Nematoda</taxon>
        <taxon>Chromadorea</taxon>
        <taxon>Rhabditida</taxon>
        <taxon>Spirurina</taxon>
        <taxon>Spiruromorpha</taxon>
        <taxon>Filarioidea</taxon>
        <taxon>Onchocercidae</taxon>
        <taxon>Brugia</taxon>
    </lineage>
</organism>
<dbReference type="EMBL" id="LN857010">
    <property type="protein sequence ID" value="CDP99551.1"/>
    <property type="molecule type" value="Genomic_DNA"/>
</dbReference>
<proteinExistence type="predicted"/>
<evidence type="ECO:0000313" key="2">
    <source>
        <dbReference type="EMBL" id="CDP99551.1"/>
    </source>
</evidence>
<keyword evidence="1" id="KW-0812">Transmembrane</keyword>
<reference evidence="2" key="1">
    <citation type="journal article" date="2007" name="Science">
        <title>Draft genome of the filarial nematode parasite Brugia malayi.</title>
        <authorList>
            <person name="Ghedin E."/>
            <person name="Wang S."/>
            <person name="Spiro D."/>
            <person name="Caler E."/>
            <person name="Zhao Q."/>
            <person name="Crabtree J."/>
            <person name="Allen J.E."/>
            <person name="Delcher A.L."/>
            <person name="Guiliano D.B."/>
            <person name="Miranda-Saavedra D."/>
            <person name="Angiuoli S.V."/>
            <person name="Creasy T."/>
            <person name="Amedeo P."/>
            <person name="Haas B."/>
            <person name="El-Sayed N.M."/>
            <person name="Wortman J.R."/>
            <person name="Feldblyum T."/>
            <person name="Tallon L."/>
            <person name="Schatz M."/>
            <person name="Shumway M."/>
            <person name="Koo H."/>
            <person name="Salzberg S.L."/>
            <person name="Schobel S."/>
            <person name="Pertea M."/>
            <person name="Pop M."/>
            <person name="White O."/>
            <person name="Barton G.J."/>
            <person name="Carlow C.K."/>
            <person name="Crawford M.J."/>
            <person name="Daub J."/>
            <person name="Dimmic M.W."/>
            <person name="Estes C.F."/>
            <person name="Foster J.M."/>
            <person name="Ganatra M."/>
            <person name="Gregory W.F."/>
            <person name="Johnson N.M."/>
            <person name="Jin J."/>
            <person name="Komuniecki R."/>
            <person name="Korf I."/>
            <person name="Kumar S."/>
            <person name="Laney S."/>
            <person name="Li B.W."/>
            <person name="Li W."/>
            <person name="Lindblom T.H."/>
            <person name="Lustigman S."/>
            <person name="Ma D."/>
            <person name="Maina C.V."/>
            <person name="Martin D.M."/>
            <person name="McCarter J.P."/>
            <person name="McReynolds L."/>
            <person name="Mitreva M."/>
            <person name="Nutman T.B."/>
            <person name="Parkinson J."/>
            <person name="Peregrin-Alvarez J.M."/>
            <person name="Poole C."/>
            <person name="Ren Q."/>
            <person name="Saunders L."/>
            <person name="Sluder A.E."/>
            <person name="Smith K."/>
            <person name="Stanke M."/>
            <person name="Unnasch T.R."/>
            <person name="Ware J."/>
            <person name="Wei A.D."/>
            <person name="Weil G."/>
            <person name="Williams D.J."/>
            <person name="Zhang Y."/>
            <person name="Williams S.A."/>
            <person name="Fraser-Liggett C."/>
            <person name="Slatko B."/>
            <person name="Blaxter M.L."/>
            <person name="Scott A.L."/>
        </authorList>
    </citation>
    <scope>NUCLEOTIDE SEQUENCE</scope>
    <source>
        <strain evidence="2">FR3</strain>
    </source>
</reference>
<feature type="transmembrane region" description="Helical" evidence="1">
    <location>
        <begin position="32"/>
        <end position="50"/>
    </location>
</feature>
<protein>
    <submittedName>
        <fullName evidence="2">Bm13293</fullName>
    </submittedName>
</protein>
<reference evidence="2" key="2">
    <citation type="submission" date="2012-12" db="EMBL/GenBank/DDBJ databases">
        <authorList>
            <person name="Gao Y.W."/>
            <person name="Fan S.T."/>
            <person name="Sun H.T."/>
            <person name="Wang Z."/>
            <person name="Gao X.L."/>
            <person name="Li Y.G."/>
            <person name="Wang T.C."/>
            <person name="Zhang K."/>
            <person name="Xu W.W."/>
            <person name="Yu Z.J."/>
            <person name="Xia X.Z."/>
        </authorList>
    </citation>
    <scope>NUCLEOTIDE SEQUENCE</scope>
    <source>
        <strain evidence="2">FR3</strain>
    </source>
</reference>
<name>A0A0J9Y058_BRUMA</name>
<gene>
    <name evidence="2 3" type="ORF">Bm13293</name>
    <name evidence="2" type="ORF">BM_Bm13293</name>
</gene>
<keyword evidence="1" id="KW-1133">Transmembrane helix</keyword>
<keyword evidence="1" id="KW-0472">Membrane</keyword>
<accession>A0A0J9Y058</accession>
<sequence>MNFINSSMIALHNYKEEHCIKNICCIFNFSQYILSIFSIRIIIIPICWFSK</sequence>
<evidence type="ECO:0000256" key="1">
    <source>
        <dbReference type="SAM" id="Phobius"/>
    </source>
</evidence>